<reference evidence="1 2" key="1">
    <citation type="journal article" date="2023" name="Sci. Data">
        <title>Genome assembly of the Korean intertidal mud-creeper Batillaria attramentaria.</title>
        <authorList>
            <person name="Patra A.K."/>
            <person name="Ho P.T."/>
            <person name="Jun S."/>
            <person name="Lee S.J."/>
            <person name="Kim Y."/>
            <person name="Won Y.J."/>
        </authorList>
    </citation>
    <scope>NUCLEOTIDE SEQUENCE [LARGE SCALE GENOMIC DNA]</scope>
    <source>
        <strain evidence="1">Wonlab-2016</strain>
    </source>
</reference>
<dbReference type="InterPro" id="IPR032675">
    <property type="entry name" value="LRR_dom_sf"/>
</dbReference>
<evidence type="ECO:0000313" key="2">
    <source>
        <dbReference type="Proteomes" id="UP001519460"/>
    </source>
</evidence>
<protein>
    <submittedName>
        <fullName evidence="1">Uncharacterized protein</fullName>
    </submittedName>
</protein>
<organism evidence="1 2">
    <name type="scientific">Batillaria attramentaria</name>
    <dbReference type="NCBI Taxonomy" id="370345"/>
    <lineage>
        <taxon>Eukaryota</taxon>
        <taxon>Metazoa</taxon>
        <taxon>Spiralia</taxon>
        <taxon>Lophotrochozoa</taxon>
        <taxon>Mollusca</taxon>
        <taxon>Gastropoda</taxon>
        <taxon>Caenogastropoda</taxon>
        <taxon>Sorbeoconcha</taxon>
        <taxon>Cerithioidea</taxon>
        <taxon>Batillariidae</taxon>
        <taxon>Batillaria</taxon>
    </lineage>
</organism>
<dbReference type="SMART" id="SM00368">
    <property type="entry name" value="LRR_RI"/>
    <property type="match status" value="1"/>
</dbReference>
<dbReference type="InterPro" id="IPR052394">
    <property type="entry name" value="LRR-containing"/>
</dbReference>
<gene>
    <name evidence="1" type="ORF">BaRGS_00039004</name>
</gene>
<name>A0ABD0J4K5_9CAEN</name>
<sequence>MARDFLAARHMADMTPEDLNRNLQEHKILNHARFALTTSLLCGLVRHGSDTTVLGSLLQDLAIQVIKHSRKITFREEGVVNDVGRDGEEEENGVGSSIMNFAHTLQVLSECTTRPEMTGDLVKSLPKSINVQREGLMPLQCLYGLARAIKDEHSHIAHFEIDLLPHHNFQTHGLHSVAEALAGNPHLQTLVIRWQSLPLMVNFLRTCLLNAPHLQSVVLDDVSRKPVKQVNAVTWAGLQELCALLNNTRSLCFRDCQSVHVVSQLVLYIPNTIHSLDFSGSAFNSISAADLGAKLETSQHCSSLNLTDTHLESADLTALFHDLKLCTSIRDLSLASTRLDRACATALSEYIRLTTSLERLDLTSCHLTTESCQLLAAALRQNRSLVTIVLTDADVSEEGRMVLARTKEGEIAFIGLELEDYM</sequence>
<dbReference type="Gene3D" id="3.80.10.10">
    <property type="entry name" value="Ribonuclease Inhibitor"/>
    <property type="match status" value="2"/>
</dbReference>
<dbReference type="EMBL" id="JACVVK020000658">
    <property type="protein sequence ID" value="KAK7459436.1"/>
    <property type="molecule type" value="Genomic_DNA"/>
</dbReference>
<evidence type="ECO:0000313" key="1">
    <source>
        <dbReference type="EMBL" id="KAK7459436.1"/>
    </source>
</evidence>
<comment type="caution">
    <text evidence="1">The sequence shown here is derived from an EMBL/GenBank/DDBJ whole genome shotgun (WGS) entry which is preliminary data.</text>
</comment>
<dbReference type="InterPro" id="IPR001611">
    <property type="entry name" value="Leu-rich_rpt"/>
</dbReference>
<accession>A0ABD0J4K5</accession>
<dbReference type="SUPFAM" id="SSF52047">
    <property type="entry name" value="RNI-like"/>
    <property type="match status" value="1"/>
</dbReference>
<dbReference type="Proteomes" id="UP001519460">
    <property type="component" value="Unassembled WGS sequence"/>
</dbReference>
<keyword evidence="2" id="KW-1185">Reference proteome</keyword>
<dbReference type="PANTHER" id="PTHR24114">
    <property type="entry name" value="LEUCINE RICH REPEAT FAMILY PROTEIN"/>
    <property type="match status" value="1"/>
</dbReference>
<dbReference type="AlphaFoldDB" id="A0ABD0J4K5"/>
<proteinExistence type="predicted"/>
<dbReference type="Pfam" id="PF13516">
    <property type="entry name" value="LRR_6"/>
    <property type="match status" value="1"/>
</dbReference>
<dbReference type="PANTHER" id="PTHR24114:SF2">
    <property type="entry name" value="F-BOX DOMAIN-CONTAINING PROTEIN-RELATED"/>
    <property type="match status" value="1"/>
</dbReference>